<feature type="region of interest" description="Disordered" evidence="2">
    <location>
        <begin position="489"/>
        <end position="687"/>
    </location>
</feature>
<dbReference type="Pfam" id="PF12540">
    <property type="entry name" value="DUF3736"/>
    <property type="match status" value="1"/>
</dbReference>
<organism evidence="4">
    <name type="scientific">Clastoptera arizonana</name>
    <name type="common">Arizona spittle bug</name>
    <dbReference type="NCBI Taxonomy" id="38151"/>
    <lineage>
        <taxon>Eukaryota</taxon>
        <taxon>Metazoa</taxon>
        <taxon>Ecdysozoa</taxon>
        <taxon>Arthropoda</taxon>
        <taxon>Hexapoda</taxon>
        <taxon>Insecta</taxon>
        <taxon>Pterygota</taxon>
        <taxon>Neoptera</taxon>
        <taxon>Paraneoptera</taxon>
        <taxon>Hemiptera</taxon>
        <taxon>Auchenorrhyncha</taxon>
        <taxon>Cercopoidea</taxon>
        <taxon>Clastopteridae</taxon>
        <taxon>Clastoptera</taxon>
    </lineage>
</organism>
<feature type="region of interest" description="Disordered" evidence="2">
    <location>
        <begin position="745"/>
        <end position="798"/>
    </location>
</feature>
<feature type="compositionally biased region" description="Basic and acidic residues" evidence="2">
    <location>
        <begin position="745"/>
        <end position="765"/>
    </location>
</feature>
<proteinExistence type="predicted"/>
<dbReference type="EMBL" id="GEDC01008087">
    <property type="protein sequence ID" value="JAS29211.1"/>
    <property type="molecule type" value="Transcribed_RNA"/>
</dbReference>
<evidence type="ECO:0000313" key="4">
    <source>
        <dbReference type="EMBL" id="JAS29211.1"/>
    </source>
</evidence>
<feature type="domain" description="Genetic suppressor element-like" evidence="3">
    <location>
        <begin position="987"/>
        <end position="1040"/>
    </location>
</feature>
<sequence length="1226" mass="139077">MQHNTTLEHILALRLHFFPSLMYHSRPPRSRPMDSAGCVQACSACHTHLLHQWQTYSAQGVPHSDRNYVLRKRIVQNLDTTTFVCYTCALDYPSSSIRLLYCCPNPEKEAYFPFICSLKAPPGASPISPQGMVQVCSICYKSIPQKHQLFGGNSNNESSLPSTSESSRLQPSPLPSSTTAKSPDIRFKPYELSKPAPSPKLSMNSPVPKPLMIESGNNGLQNYRCYICGNQCPRTHMEWLSTGAEGMNSHAMHYPCLRNLAGSATENACVDSTGRVLACTNCAGHLARQWEIMEAERMPLERRRYDLPSSCMNGTSPISNINSANNSNSSSVYCFLCGLHSDLSLARVIYSRPKGRKAPYFPILLRHTALTNAEQLRDDGSALVCTFCYHTMLAQWKKLENTNPETRQYNWHDYICYVCGITTYRRRVRALPVKDFPFLRYHRQTDRQTLLLENGEYAVVCLDCYETLRTQSNEYERWGLPLEKREYNWLTQPPPPEDSPDATIARLPSGQRSDKQVPVGIPSRIVRRNNSPKQPEKRPISNKNDQGLAKPQPSSSKQQRTGAPAPPPGGHTVPGPGPGGSSQGSRSFAAALRNLAKQAGPPNDGEGEARQGSPKTRPPPPPLVRGPSPSTIKPTVDKERPVNSEQRSGFQPYRPEEPRVPPAAGVPPGFPVDYPTPYHHPHPHPASLYPPHIQHAYRLEEQMYLERCGMPMFSSYPPTLYGLMPSPLSLITPVMHERYKLEEERLRQREQEKEREKERDREHREKNKKSPRASPSYSNQEHSARKAPIVHPPPTPQFVRPFEDNFPSTKLIKKTSPPTVYQPNEVYTPMITQKLLPTHQLVETQLPIYPPLTANQKIVENNVPFVSPKSAVKPPEHFPMPPKETIIQNHTVNVTHDMMRLRLNKNDKQLVNNNKSKNFVLDISNFLPSKAQKEQDLDTPVLNVPDPKKVSTCVPSGSMLWDRKNSVNVISRLDVAEKKGYSPAIFDDEEDLSPQLILTKGPPDKLDAPPRKLRFLAMFGLTTLAKRNDLELRKLGRRRAVPSVELVENTVINEEEQDIPLSLPLPQRSPRSLHHSSEKLSFLTTLKLQSLNRNQRQERESIWQEVLAERRRRKRVTPLVSYCSQQRVYSPENIAMCWPGIEDIIEAYHTYHSECSLEVQVLRSEYKRLEEILNQQRQEAKVLEEKLEDLNSLSELLHKERNTLQHSLDSLMTVVRKITSHGHSND</sequence>
<reference evidence="4" key="1">
    <citation type="submission" date="2015-12" db="EMBL/GenBank/DDBJ databases">
        <title>De novo transcriptome assembly of four potential Pierce s Disease insect vectors from Arizona vineyards.</title>
        <authorList>
            <person name="Tassone E.E."/>
        </authorList>
    </citation>
    <scope>NUCLEOTIDE SEQUENCE</scope>
</reference>
<dbReference type="AlphaFoldDB" id="A0A1B6DU59"/>
<feature type="compositionally biased region" description="Pro residues" evidence="2">
    <location>
        <begin position="660"/>
        <end position="670"/>
    </location>
</feature>
<evidence type="ECO:0000256" key="1">
    <source>
        <dbReference type="SAM" id="Coils"/>
    </source>
</evidence>
<keyword evidence="1" id="KW-0175">Coiled coil</keyword>
<gene>
    <name evidence="4" type="ORF">g.30589</name>
</gene>
<protein>
    <recommendedName>
        <fullName evidence="3">Genetic suppressor element-like domain-containing protein</fullName>
    </recommendedName>
</protein>
<name>A0A1B6DU59_9HEMI</name>
<feature type="compositionally biased region" description="Low complexity" evidence="2">
    <location>
        <begin position="153"/>
        <end position="177"/>
    </location>
</feature>
<dbReference type="PANTHER" id="PTHR40240:SF1">
    <property type="entry name" value="PLEXUS, ISOFORM A"/>
    <property type="match status" value="1"/>
</dbReference>
<accession>A0A1B6DU59</accession>
<evidence type="ECO:0000256" key="2">
    <source>
        <dbReference type="SAM" id="MobiDB-lite"/>
    </source>
</evidence>
<evidence type="ECO:0000259" key="3">
    <source>
        <dbReference type="Pfam" id="PF12540"/>
    </source>
</evidence>
<dbReference type="PANTHER" id="PTHR40240">
    <property type="entry name" value="PLEXUS, ISOFORM A"/>
    <property type="match status" value="1"/>
</dbReference>
<feature type="coiled-coil region" evidence="1">
    <location>
        <begin position="1159"/>
        <end position="1203"/>
    </location>
</feature>
<feature type="region of interest" description="Disordered" evidence="2">
    <location>
        <begin position="151"/>
        <end position="207"/>
    </location>
</feature>
<dbReference type="InterPro" id="IPR022207">
    <property type="entry name" value="GSE-like"/>
</dbReference>